<dbReference type="Pfam" id="PF00172">
    <property type="entry name" value="Zn_clus"/>
    <property type="match status" value="1"/>
</dbReference>
<dbReference type="SMART" id="SM00066">
    <property type="entry name" value="GAL4"/>
    <property type="match status" value="1"/>
</dbReference>
<dbReference type="VEuPathDB" id="FungiDB:P175DRAFT_0506236"/>
<evidence type="ECO:0000256" key="4">
    <source>
        <dbReference type="ARBA" id="ARBA00023163"/>
    </source>
</evidence>
<dbReference type="GO" id="GO:0005634">
    <property type="term" value="C:nucleus"/>
    <property type="evidence" value="ECO:0007669"/>
    <property type="project" value="UniProtKB-SubCell"/>
</dbReference>
<dbReference type="SUPFAM" id="SSF57701">
    <property type="entry name" value="Zn2/Cys6 DNA-binding domain"/>
    <property type="match status" value="1"/>
</dbReference>
<organism evidence="7 8">
    <name type="scientific">Aspergillus ochraceoroseus</name>
    <dbReference type="NCBI Taxonomy" id="138278"/>
    <lineage>
        <taxon>Eukaryota</taxon>
        <taxon>Fungi</taxon>
        <taxon>Dikarya</taxon>
        <taxon>Ascomycota</taxon>
        <taxon>Pezizomycotina</taxon>
        <taxon>Eurotiomycetes</taxon>
        <taxon>Eurotiomycetidae</taxon>
        <taxon>Eurotiales</taxon>
        <taxon>Aspergillaceae</taxon>
        <taxon>Aspergillus</taxon>
        <taxon>Aspergillus subgen. Nidulantes</taxon>
    </lineage>
</organism>
<sequence length="545" mass="61032">MTIVDVAVSRSGKAFLSFLRKLENFPPATVSRSPYFKLNSGDSIGCENDEICKMLPWNDRIHHGSLQSSGARLRTRSGCGECRRRRKKCDEKRPRCGGCTRNDLECRWPSEVQSIDRRSQCDLDSTNVLSENKSRVVELVINHSPAASLPPVVAMPGPFHQEEHSQLYRYFAHSVNPCLVRRTSLSRYSENSYILRLALAHPPLMAVLIAVAAISTPSQSPRRISLAVESYLFAIGTVKTGILEGKYAGNEDWLLATTTFLCIFENGRYDTMPNASSHILACGKMLTLRKPKPRNSSQEAIVLERICIESFLYHAALMTLFDPSVDYLSIIKRDLDLPGYFTDPAHPDDAGPGTLVSTQPVLDASYKFFLLIADVTAFAQSSTLTRSVDYRAWANLRDMIVHWEEAIRTNSTNAVENHIGNLYAIALRILLVQTDPGYSNPRDPLESVEILFCRGLKLLTELSVDQLFLYYYLWPLLVVGSVAVEPEEKQIIKQKLSQVSQSRQGGPAALAKYRLEKVWLAGSRCGEQDRHCTLSTQLKTLLEGN</sequence>
<evidence type="ECO:0000256" key="3">
    <source>
        <dbReference type="ARBA" id="ARBA00023125"/>
    </source>
</evidence>
<dbReference type="Proteomes" id="UP000034947">
    <property type="component" value="Unassembled WGS sequence"/>
</dbReference>
<feature type="domain" description="Zn(2)-C6 fungal-type" evidence="6">
    <location>
        <begin position="78"/>
        <end position="108"/>
    </location>
</feature>
<dbReference type="PROSITE" id="PS00463">
    <property type="entry name" value="ZN2_CY6_FUNGAL_1"/>
    <property type="match status" value="1"/>
</dbReference>
<protein>
    <recommendedName>
        <fullName evidence="6">Zn(2)-C6 fungal-type domain-containing protein</fullName>
    </recommendedName>
</protein>
<name>A0A0F8U2W2_9EURO</name>
<dbReference type="InterPro" id="IPR001138">
    <property type="entry name" value="Zn2Cys6_DnaBD"/>
</dbReference>
<comment type="subcellular location">
    <subcellularLocation>
        <location evidence="1">Nucleus</location>
    </subcellularLocation>
</comment>
<evidence type="ECO:0000256" key="2">
    <source>
        <dbReference type="ARBA" id="ARBA00023015"/>
    </source>
</evidence>
<dbReference type="PANTHER" id="PTHR37534:SF46">
    <property type="entry name" value="ZN(II)2CYS6 TRANSCRIPTION FACTOR (EUROFUNG)"/>
    <property type="match status" value="1"/>
</dbReference>
<keyword evidence="4" id="KW-0804">Transcription</keyword>
<dbReference type="PROSITE" id="PS50048">
    <property type="entry name" value="ZN2_CY6_FUNGAL_2"/>
    <property type="match status" value="1"/>
</dbReference>
<evidence type="ECO:0000259" key="6">
    <source>
        <dbReference type="PROSITE" id="PS50048"/>
    </source>
</evidence>
<keyword evidence="8" id="KW-1185">Reference proteome</keyword>
<dbReference type="AlphaFoldDB" id="A0A0F8U2W2"/>
<dbReference type="EMBL" id="JYKN01003082">
    <property type="protein sequence ID" value="KKK14084.1"/>
    <property type="molecule type" value="Genomic_DNA"/>
</dbReference>
<dbReference type="GO" id="GO:0000981">
    <property type="term" value="F:DNA-binding transcription factor activity, RNA polymerase II-specific"/>
    <property type="evidence" value="ECO:0007669"/>
    <property type="project" value="InterPro"/>
</dbReference>
<keyword evidence="3" id="KW-0238">DNA-binding</keyword>
<dbReference type="Pfam" id="PF11951">
    <property type="entry name" value="Fungal_trans_2"/>
    <property type="match status" value="1"/>
</dbReference>
<proteinExistence type="predicted"/>
<dbReference type="PANTHER" id="PTHR37534">
    <property type="entry name" value="TRANSCRIPTIONAL ACTIVATOR PROTEIN UGA3"/>
    <property type="match status" value="1"/>
</dbReference>
<evidence type="ECO:0000256" key="5">
    <source>
        <dbReference type="ARBA" id="ARBA00023242"/>
    </source>
</evidence>
<gene>
    <name evidence="7" type="ORF">AOCH_000872</name>
</gene>
<evidence type="ECO:0000313" key="7">
    <source>
        <dbReference type="EMBL" id="KKK14084.1"/>
    </source>
</evidence>
<dbReference type="InterPro" id="IPR021858">
    <property type="entry name" value="Fun_TF"/>
</dbReference>
<dbReference type="GO" id="GO:0003677">
    <property type="term" value="F:DNA binding"/>
    <property type="evidence" value="ECO:0007669"/>
    <property type="project" value="UniProtKB-KW"/>
</dbReference>
<reference evidence="7 8" key="1">
    <citation type="submission" date="2015-02" db="EMBL/GenBank/DDBJ databases">
        <title>Draft Genome Sequences of Two Closely-Related Aflatoxigenic Aspergillus Species Obtained from the Cote d'Ivoire.</title>
        <authorList>
            <person name="Moore G.G."/>
            <person name="Beltz S.B."/>
            <person name="Mack B.M."/>
        </authorList>
    </citation>
    <scope>NUCLEOTIDE SEQUENCE [LARGE SCALE GENOMIC DNA]</scope>
    <source>
        <strain evidence="7 8">SRRC1432</strain>
    </source>
</reference>
<dbReference type="GO" id="GO:0008270">
    <property type="term" value="F:zinc ion binding"/>
    <property type="evidence" value="ECO:0007669"/>
    <property type="project" value="InterPro"/>
</dbReference>
<keyword evidence="5" id="KW-0539">Nucleus</keyword>
<evidence type="ECO:0000313" key="8">
    <source>
        <dbReference type="Proteomes" id="UP000034947"/>
    </source>
</evidence>
<keyword evidence="2" id="KW-0805">Transcription regulation</keyword>
<accession>A0A0F8U2W2</accession>
<dbReference type="InterPro" id="IPR036864">
    <property type="entry name" value="Zn2-C6_fun-type_DNA-bd_sf"/>
</dbReference>
<dbReference type="CDD" id="cd00067">
    <property type="entry name" value="GAL4"/>
    <property type="match status" value="1"/>
</dbReference>
<evidence type="ECO:0000256" key="1">
    <source>
        <dbReference type="ARBA" id="ARBA00004123"/>
    </source>
</evidence>
<dbReference type="OrthoDB" id="4937900at2759"/>
<comment type="caution">
    <text evidence="7">The sequence shown here is derived from an EMBL/GenBank/DDBJ whole genome shotgun (WGS) entry which is preliminary data.</text>
</comment>
<dbReference type="Gene3D" id="4.10.240.10">
    <property type="entry name" value="Zn(2)-C6 fungal-type DNA-binding domain"/>
    <property type="match status" value="1"/>
</dbReference>